<evidence type="ECO:0000256" key="2">
    <source>
        <dbReference type="SAM" id="Phobius"/>
    </source>
</evidence>
<feature type="transmembrane region" description="Helical" evidence="2">
    <location>
        <begin position="89"/>
        <end position="109"/>
    </location>
</feature>
<dbReference type="GeneID" id="19941619"/>
<proteinExistence type="predicted"/>
<evidence type="ECO:0000313" key="4">
    <source>
        <dbReference type="Proteomes" id="UP000030762"/>
    </source>
</evidence>
<evidence type="ECO:0000313" key="3">
    <source>
        <dbReference type="EMBL" id="EQC42049.1"/>
    </source>
</evidence>
<sequence length="314" mass="34354">TQARFRRRRLLLSAVPSAPSANAAAVSSSVGSQHFFHVRSHRLSPCRMFIRIACGRIRLRAARHHSVSDLSMSRHRAQQEGQLWTALRAIQAICGFATLLSLFTAYKAITLSGVADDDTYRPAQLRHFFLAMAAYTSFGYGVLYLICVTLSGRLSPDVLLERLMDGVLAGVYLIVGILLAPKMNCGLGMYCTCTSVQAMIVFAFFNCALSVIAVGMSLVLKTLPAHPDSIENLVPRGHYGRAPSPAEGDAPRPRHKKPRASPRVDDDDTDNIAPRGKFGSVRGSNLADLMKLQRQDEPAPAPVATTENRVNYFV</sequence>
<keyword evidence="2" id="KW-0812">Transmembrane</keyword>
<feature type="non-terminal residue" evidence="3">
    <location>
        <position position="1"/>
    </location>
</feature>
<dbReference type="Proteomes" id="UP000030762">
    <property type="component" value="Unassembled WGS sequence"/>
</dbReference>
<dbReference type="VEuPathDB" id="FungiDB:SDRG_00892"/>
<dbReference type="InterPro" id="IPR052649">
    <property type="entry name" value="NCE102-like"/>
</dbReference>
<keyword evidence="2" id="KW-1133">Transmembrane helix</keyword>
<dbReference type="PANTHER" id="PTHR28165:SF1">
    <property type="entry name" value="NON-CLASSICAL EXPORT PROTEIN 2-RELATED"/>
    <property type="match status" value="1"/>
</dbReference>
<dbReference type="EMBL" id="JH767133">
    <property type="protein sequence ID" value="EQC42049.1"/>
    <property type="molecule type" value="Genomic_DNA"/>
</dbReference>
<dbReference type="OMA" id="FAFFNCA"/>
<evidence type="ECO:0000256" key="1">
    <source>
        <dbReference type="SAM" id="MobiDB-lite"/>
    </source>
</evidence>
<dbReference type="PANTHER" id="PTHR28165">
    <property type="entry name" value="NON-CLASSICAL EXPORT PROTEIN 2-RELATED"/>
    <property type="match status" value="1"/>
</dbReference>
<name>T0QV23_SAPDV</name>
<dbReference type="InParanoid" id="T0QV23"/>
<evidence type="ECO:0008006" key="5">
    <source>
        <dbReference type="Google" id="ProtNLM"/>
    </source>
</evidence>
<organism evidence="3 4">
    <name type="scientific">Saprolegnia diclina (strain VS20)</name>
    <dbReference type="NCBI Taxonomy" id="1156394"/>
    <lineage>
        <taxon>Eukaryota</taxon>
        <taxon>Sar</taxon>
        <taxon>Stramenopiles</taxon>
        <taxon>Oomycota</taxon>
        <taxon>Saprolegniomycetes</taxon>
        <taxon>Saprolegniales</taxon>
        <taxon>Saprolegniaceae</taxon>
        <taxon>Saprolegnia</taxon>
    </lineage>
</organism>
<gene>
    <name evidence="3" type="ORF">SDRG_00892</name>
</gene>
<feature type="transmembrane region" description="Helical" evidence="2">
    <location>
        <begin position="200"/>
        <end position="220"/>
    </location>
</feature>
<dbReference type="OrthoDB" id="70847at2759"/>
<feature type="region of interest" description="Disordered" evidence="1">
    <location>
        <begin position="234"/>
        <end position="284"/>
    </location>
</feature>
<dbReference type="AlphaFoldDB" id="T0QV23"/>
<keyword evidence="2" id="KW-0472">Membrane</keyword>
<dbReference type="RefSeq" id="XP_008604618.1">
    <property type="nucleotide sequence ID" value="XM_008606396.1"/>
</dbReference>
<keyword evidence="4" id="KW-1185">Reference proteome</keyword>
<feature type="transmembrane region" description="Helical" evidence="2">
    <location>
        <begin position="163"/>
        <end position="180"/>
    </location>
</feature>
<accession>T0QV23</accession>
<feature type="transmembrane region" description="Helical" evidence="2">
    <location>
        <begin position="129"/>
        <end position="151"/>
    </location>
</feature>
<reference evidence="3 4" key="1">
    <citation type="submission" date="2012-04" db="EMBL/GenBank/DDBJ databases">
        <title>The Genome Sequence of Saprolegnia declina VS20.</title>
        <authorList>
            <consortium name="The Broad Institute Genome Sequencing Platform"/>
            <person name="Russ C."/>
            <person name="Nusbaum C."/>
            <person name="Tyler B."/>
            <person name="van West P."/>
            <person name="Dieguez-Uribeondo J."/>
            <person name="de Bruijn I."/>
            <person name="Tripathy S."/>
            <person name="Jiang R."/>
            <person name="Young S.K."/>
            <person name="Zeng Q."/>
            <person name="Gargeya S."/>
            <person name="Fitzgerald M."/>
            <person name="Haas B."/>
            <person name="Abouelleil A."/>
            <person name="Alvarado L."/>
            <person name="Arachchi H.M."/>
            <person name="Berlin A."/>
            <person name="Chapman S.B."/>
            <person name="Goldberg J."/>
            <person name="Griggs A."/>
            <person name="Gujja S."/>
            <person name="Hansen M."/>
            <person name="Howarth C."/>
            <person name="Imamovic A."/>
            <person name="Larimer J."/>
            <person name="McCowen C."/>
            <person name="Montmayeur A."/>
            <person name="Murphy C."/>
            <person name="Neiman D."/>
            <person name="Pearson M."/>
            <person name="Priest M."/>
            <person name="Roberts A."/>
            <person name="Saif S."/>
            <person name="Shea T."/>
            <person name="Sisk P."/>
            <person name="Sykes S."/>
            <person name="Wortman J."/>
            <person name="Nusbaum C."/>
            <person name="Birren B."/>
        </authorList>
    </citation>
    <scope>NUCLEOTIDE SEQUENCE [LARGE SCALE GENOMIC DNA]</scope>
    <source>
        <strain evidence="3 4">VS20</strain>
    </source>
</reference>
<protein>
    <recommendedName>
        <fullName evidence="5">MARVEL domain-containing protein</fullName>
    </recommendedName>
</protein>